<evidence type="ECO:0000256" key="8">
    <source>
        <dbReference type="ARBA" id="ARBA00022553"/>
    </source>
</evidence>
<dbReference type="CDD" id="cd04094">
    <property type="entry name" value="eSelB_III"/>
    <property type="match status" value="1"/>
</dbReference>
<dbReference type="InterPro" id="IPR027417">
    <property type="entry name" value="P-loop_NTPase"/>
</dbReference>
<evidence type="ECO:0000256" key="3">
    <source>
        <dbReference type="ARBA" id="ARBA00004123"/>
    </source>
</evidence>
<feature type="region of interest" description="Disordered" evidence="18">
    <location>
        <begin position="696"/>
        <end position="718"/>
    </location>
</feature>
<keyword evidence="10" id="KW-0378">Hydrolase</keyword>
<dbReference type="FunFam" id="3.40.50.300:FF:000900">
    <property type="entry name" value="Eukaryotic elongation factor, selenocysteine-tRNA-specific"/>
    <property type="match status" value="1"/>
</dbReference>
<evidence type="ECO:0000256" key="6">
    <source>
        <dbReference type="ARBA" id="ARBA00022481"/>
    </source>
</evidence>
<evidence type="ECO:0000256" key="4">
    <source>
        <dbReference type="ARBA" id="ARBA00004496"/>
    </source>
</evidence>
<dbReference type="PANTHER" id="PTHR43721:SF11">
    <property type="entry name" value="SELENOCYSTEINE-SPECIFIC ELONGATION FACTOR"/>
    <property type="match status" value="1"/>
</dbReference>
<dbReference type="GO" id="GO:0005634">
    <property type="term" value="C:nucleus"/>
    <property type="evidence" value="ECO:0007669"/>
    <property type="project" value="UniProtKB-SubCell"/>
</dbReference>
<dbReference type="Pfam" id="PF21131">
    <property type="entry name" value="eEFSec_4th"/>
    <property type="match status" value="1"/>
</dbReference>
<evidence type="ECO:0000256" key="14">
    <source>
        <dbReference type="ARBA" id="ARBA00049117"/>
    </source>
</evidence>
<dbReference type="GO" id="GO:0003924">
    <property type="term" value="F:GTPase activity"/>
    <property type="evidence" value="ECO:0007669"/>
    <property type="project" value="InterPro"/>
</dbReference>
<dbReference type="Ensembl" id="ENSCAFT00040048493.1">
    <property type="protein sequence ID" value="ENSCAFP00040042360.1"/>
    <property type="gene ID" value="ENSCAFG00040025922.1"/>
</dbReference>
<evidence type="ECO:0000256" key="5">
    <source>
        <dbReference type="ARBA" id="ARBA00015953"/>
    </source>
</evidence>
<evidence type="ECO:0000256" key="18">
    <source>
        <dbReference type="SAM" id="MobiDB-lite"/>
    </source>
</evidence>
<evidence type="ECO:0000313" key="20">
    <source>
        <dbReference type="Ensembl" id="ENSCAFP00030021452.1"/>
    </source>
</evidence>
<reference evidence="21" key="1">
    <citation type="submission" date="2018-10" db="EMBL/GenBank/DDBJ databases">
        <title>De novo assembly of a Great Dane genome.</title>
        <authorList>
            <person name="Kidd J.M."/>
            <person name="Pendleton A.L."/>
            <person name="Shen F."/>
            <person name="Emery S."/>
        </authorList>
    </citation>
    <scope>NUCLEOTIDE SEQUENCE [LARGE SCALE GENOMIC DNA]</scope>
    <source>
        <strain evidence="21">Great Dane</strain>
    </source>
</reference>
<dbReference type="SUPFAM" id="SSF50447">
    <property type="entry name" value="Translation proteins"/>
    <property type="match status" value="1"/>
</dbReference>
<keyword evidence="11" id="KW-0648">Protein biosynthesis</keyword>
<protein>
    <recommendedName>
        <fullName evidence="5">Selenocysteine-specific elongation factor</fullName>
    </recommendedName>
    <alternativeName>
        <fullName evidence="17">Elongation factor sec</fullName>
    </alternativeName>
    <alternativeName>
        <fullName evidence="16">Eukaryotic elongation factor, selenocysteine-tRNA-specific</fullName>
    </alternativeName>
</protein>
<dbReference type="PROSITE" id="PS51722">
    <property type="entry name" value="G_TR_2"/>
    <property type="match status" value="1"/>
</dbReference>
<feature type="region of interest" description="Disordered" evidence="18">
    <location>
        <begin position="52"/>
        <end position="124"/>
    </location>
</feature>
<evidence type="ECO:0000313" key="22">
    <source>
        <dbReference type="Proteomes" id="UP000694429"/>
    </source>
</evidence>
<sequence length="743" mass="80422">MVWFTHSLTCLLTDPHPSPGQYKGGRAPYPRARNKQCLVPRGHMIRARCMDPMDLVPSPRSPGGTGWQEPRESSALHSDLGAVPTPGTLLRRGERQRPRAPRGRKLRRRNARAGRAGCGGGGLTRRTAAAAAAAAGAEGGGGGMAGRRVNVNVGVLGHIDSGKTALARALSTTASTAAFDKQPQSRERGITLDLGFSCFSVPLPARLRPALPAPPAASGAEPEPEPEPGEPQLQVTLVDCPGHASLIRTIIGGAQIIDLMMLVIDVTKGMQTQSAECLVIGQIACQKLVVVLNKIDLLAEGKRQAVIDKMTKKMQKTLENTKFRGAPIIPVAAKPGGPEAPETEAPQGISELIELLTSQISIPTRDPSGPLLMSVDHCFSIKGQGTVMTGTILSGSISLGDSVEIPALKVVKKVKSMQMFHMPVMSAMQGDRLGICVTQFDPKLLERGLVCAPESLHTVHAAIISVEKIQYFRGPLQTKAKFHITVGHETVMGRLMFFSPAPDNFDHEPVLDSFDFSQEYLFQEQYLDKDLAPAVTDSGEADKKTGQATESRCPRQQWALVEFEKPVTCPRLCLVIGSRLDADIHANTCRLAFHGVLLHGLEGKDYAESFLPRLNVYKLKHKHGLVERVMDDHSVIGRSLFKKETNIQLFVGLKVHLSTGELGIIDSAFGQSGKFKIHIPGGLGPESKRILTPTLKKRGRAGRGEAAKQEEVAERPEPAQHVALSLSFKRYVFDTHKRMVQSP</sequence>
<dbReference type="Proteomes" id="UP000694542">
    <property type="component" value="Chromosome 20"/>
</dbReference>
<keyword evidence="8" id="KW-0597">Phosphoprotein</keyword>
<dbReference type="Gene3D" id="2.40.30.10">
    <property type="entry name" value="Translation factors"/>
    <property type="match status" value="1"/>
</dbReference>
<accession>A0A8C0RJ97</accession>
<dbReference type="SUPFAM" id="SSF52540">
    <property type="entry name" value="P-loop containing nucleoside triphosphate hydrolases"/>
    <property type="match status" value="1"/>
</dbReference>
<keyword evidence="12" id="KW-0342">GTP-binding</keyword>
<dbReference type="PRINTS" id="PR00315">
    <property type="entry name" value="ELONGATNFCT"/>
</dbReference>
<dbReference type="InterPro" id="IPR049393">
    <property type="entry name" value="eEFSec_III"/>
</dbReference>
<keyword evidence="13" id="KW-0539">Nucleus</keyword>
<dbReference type="InterPro" id="IPR004161">
    <property type="entry name" value="EFTu-like_2"/>
</dbReference>
<reference evidence="20" key="2">
    <citation type="submission" date="2019-03" db="EMBL/GenBank/DDBJ databases">
        <authorList>
            <person name="Warren W.C."/>
            <person name="Johnson G.S."/>
        </authorList>
    </citation>
    <scope>NUCLEOTIDE SEQUENCE [LARGE SCALE GENOMIC DNA]</scope>
    <source>
        <strain evidence="20">Basenji</strain>
    </source>
</reference>
<dbReference type="SMR" id="A0A8C0RJ97"/>
<feature type="compositionally biased region" description="Low complexity" evidence="18">
    <location>
        <begin position="210"/>
        <end position="221"/>
    </location>
</feature>
<dbReference type="InterPro" id="IPR050055">
    <property type="entry name" value="EF-Tu_GTPase"/>
</dbReference>
<evidence type="ECO:0000256" key="9">
    <source>
        <dbReference type="ARBA" id="ARBA00022741"/>
    </source>
</evidence>
<evidence type="ECO:0000256" key="15">
    <source>
        <dbReference type="ARBA" id="ARBA00054716"/>
    </source>
</evidence>
<comment type="subcellular location">
    <subcellularLocation>
        <location evidence="4">Cytoplasm</location>
    </subcellularLocation>
    <subcellularLocation>
        <location evidence="3">Nucleus</location>
    </subcellularLocation>
</comment>
<evidence type="ECO:0000256" key="7">
    <source>
        <dbReference type="ARBA" id="ARBA00022490"/>
    </source>
</evidence>
<comment type="catalytic activity">
    <reaction evidence="14">
        <text>GTP + H2O = GDP + phosphate + H(+)</text>
        <dbReference type="Rhea" id="RHEA:19669"/>
        <dbReference type="ChEBI" id="CHEBI:15377"/>
        <dbReference type="ChEBI" id="CHEBI:15378"/>
        <dbReference type="ChEBI" id="CHEBI:37565"/>
        <dbReference type="ChEBI" id="CHEBI:43474"/>
        <dbReference type="ChEBI" id="CHEBI:58189"/>
    </reaction>
    <physiologicalReaction direction="left-to-right" evidence="14">
        <dbReference type="Rhea" id="RHEA:19670"/>
    </physiologicalReaction>
</comment>
<evidence type="ECO:0000256" key="17">
    <source>
        <dbReference type="ARBA" id="ARBA00082387"/>
    </source>
</evidence>
<evidence type="ECO:0000256" key="1">
    <source>
        <dbReference type="ARBA" id="ARBA00001936"/>
    </source>
</evidence>
<dbReference type="Proteomes" id="UP000694429">
    <property type="component" value="Chromosome 20"/>
</dbReference>
<proteinExistence type="predicted"/>
<feature type="domain" description="Tr-type G" evidence="19">
    <location>
        <begin position="148"/>
        <end position="364"/>
    </location>
</feature>
<keyword evidence="7" id="KW-0963">Cytoplasm</keyword>
<dbReference type="OMA" id="CFAIKGQ"/>
<dbReference type="Ensembl" id="ENSCAFT00030024567.1">
    <property type="protein sequence ID" value="ENSCAFP00030021452.1"/>
    <property type="gene ID" value="ENSCAFG00030013195.1"/>
</dbReference>
<feature type="region of interest" description="Disordered" evidence="18">
    <location>
        <begin position="210"/>
        <end position="232"/>
    </location>
</feature>
<dbReference type="Gene3D" id="3.40.50.300">
    <property type="entry name" value="P-loop containing nucleotide triphosphate hydrolases"/>
    <property type="match status" value="1"/>
</dbReference>
<dbReference type="GO" id="GO:0005525">
    <property type="term" value="F:GTP binding"/>
    <property type="evidence" value="ECO:0007669"/>
    <property type="project" value="UniProtKB-KW"/>
</dbReference>
<dbReference type="CDD" id="cd01889">
    <property type="entry name" value="SelB_euk"/>
    <property type="match status" value="1"/>
</dbReference>
<keyword evidence="9" id="KW-0547">Nucleotide-binding</keyword>
<evidence type="ECO:0000256" key="2">
    <source>
        <dbReference type="ARBA" id="ARBA00001946"/>
    </source>
</evidence>
<evidence type="ECO:0000256" key="10">
    <source>
        <dbReference type="ARBA" id="ARBA00022801"/>
    </source>
</evidence>
<comment type="cofactor">
    <cofactor evidence="2">
        <name>Mg(2+)</name>
        <dbReference type="ChEBI" id="CHEBI:18420"/>
    </cofactor>
</comment>
<evidence type="ECO:0000313" key="21">
    <source>
        <dbReference type="Ensembl" id="ENSCAFP00040042360.1"/>
    </source>
</evidence>
<name>A0A8C0RJ97_CANLF</name>
<evidence type="ECO:0000256" key="12">
    <source>
        <dbReference type="ARBA" id="ARBA00023134"/>
    </source>
</evidence>
<dbReference type="CDD" id="cd03696">
    <property type="entry name" value="SelB_II"/>
    <property type="match status" value="1"/>
</dbReference>
<feature type="compositionally biased region" description="Basic and acidic residues" evidence="18">
    <location>
        <begin position="702"/>
        <end position="718"/>
    </location>
</feature>
<evidence type="ECO:0000256" key="13">
    <source>
        <dbReference type="ARBA" id="ARBA00023242"/>
    </source>
</evidence>
<dbReference type="FunFam" id="2.40.30.10:FF:000052">
    <property type="entry name" value="Selenocysteine-specific elongation factor EF-Sec"/>
    <property type="match status" value="1"/>
</dbReference>
<evidence type="ECO:0000256" key="16">
    <source>
        <dbReference type="ARBA" id="ARBA00076506"/>
    </source>
</evidence>
<comment type="cofactor">
    <cofactor evidence="1">
        <name>Mn(2+)</name>
        <dbReference type="ChEBI" id="CHEBI:29035"/>
    </cofactor>
</comment>
<reference evidence="20" key="3">
    <citation type="submission" date="2025-05" db="UniProtKB">
        <authorList>
            <consortium name="Ensembl"/>
        </authorList>
    </citation>
    <scope>IDENTIFICATION</scope>
</reference>
<evidence type="ECO:0000256" key="11">
    <source>
        <dbReference type="ARBA" id="ARBA00022917"/>
    </source>
</evidence>
<dbReference type="Pfam" id="PF03144">
    <property type="entry name" value="GTP_EFTU_D2"/>
    <property type="match status" value="1"/>
</dbReference>
<organism evidence="20 22">
    <name type="scientific">Canis lupus familiaris</name>
    <name type="common">Dog</name>
    <name type="synonym">Canis familiaris</name>
    <dbReference type="NCBI Taxonomy" id="9615"/>
    <lineage>
        <taxon>Eukaryota</taxon>
        <taxon>Metazoa</taxon>
        <taxon>Chordata</taxon>
        <taxon>Craniata</taxon>
        <taxon>Vertebrata</taxon>
        <taxon>Euteleostomi</taxon>
        <taxon>Mammalia</taxon>
        <taxon>Eutheria</taxon>
        <taxon>Laurasiatheria</taxon>
        <taxon>Carnivora</taxon>
        <taxon>Caniformia</taxon>
        <taxon>Canidae</taxon>
        <taxon>Canis</taxon>
    </lineage>
</organism>
<dbReference type="Pfam" id="PF21208">
    <property type="entry name" value="euk_SelB_III"/>
    <property type="match status" value="1"/>
</dbReference>
<dbReference type="Pfam" id="PF00009">
    <property type="entry name" value="GTP_EFTU"/>
    <property type="match status" value="1"/>
</dbReference>
<dbReference type="AlphaFoldDB" id="A0A8C0RJ97"/>
<dbReference type="GO" id="GO:0005737">
    <property type="term" value="C:cytoplasm"/>
    <property type="evidence" value="ECO:0007669"/>
    <property type="project" value="UniProtKB-SubCell"/>
</dbReference>
<dbReference type="InterPro" id="IPR049394">
    <property type="entry name" value="eEFSec_C"/>
</dbReference>
<evidence type="ECO:0000259" key="19">
    <source>
        <dbReference type="PROSITE" id="PS51722"/>
    </source>
</evidence>
<feature type="compositionally biased region" description="Basic residues" evidence="18">
    <location>
        <begin position="98"/>
        <end position="112"/>
    </location>
</feature>
<dbReference type="InterPro" id="IPR009000">
    <property type="entry name" value="Transl_B-barrel_sf"/>
</dbReference>
<comment type="function">
    <text evidence="15">Translation factor required for the incorporation of the rare amino acid selenocysteine encoded by UGA codons. Replaces the eRF1-eRF3-GTP ternary complex for the insertion of selenocysteine directed by the UGA codon. Insertion of selenocysteine at UGA codons is mediated by SECISBP2 and EEFSEC: SECISBP2 (1) specifically binds the SECIS sequence once the 80S ribosome encounters an in-frame UGA codon and (2) contacts the RPS27A/eS31 of the 40S ribosome before ribosome stalling. (3) GTP-bound EEFSEC then delivers selenocysteinyl-tRNA(Sec) to the 80S ribosome and adopts a preaccommodated state conformation. (4) After GTP hydrolysis, EEFSEC dissociates from the assembly, selenocysteinyl-tRNA(Sec) accommodates, and peptide bond synthesis and selenoprotein elongation occur.</text>
</comment>
<keyword evidence="6" id="KW-0488">Methylation</keyword>
<dbReference type="InterPro" id="IPR000795">
    <property type="entry name" value="T_Tr_GTP-bd_dom"/>
</dbReference>
<dbReference type="PANTHER" id="PTHR43721">
    <property type="entry name" value="ELONGATION FACTOR TU-RELATED"/>
    <property type="match status" value="1"/>
</dbReference>
<dbReference type="GO" id="GO:0001514">
    <property type="term" value="P:selenocysteine incorporation"/>
    <property type="evidence" value="ECO:0007669"/>
    <property type="project" value="UniProtKB-ARBA"/>
</dbReference>